<dbReference type="GO" id="GO:0008987">
    <property type="term" value="F:quinolinate synthetase A activity"/>
    <property type="evidence" value="ECO:0007669"/>
    <property type="project" value="InterPro"/>
</dbReference>
<evidence type="ECO:0000256" key="7">
    <source>
        <dbReference type="ARBA" id="ARBA00022723"/>
    </source>
</evidence>
<proteinExistence type="predicted"/>
<evidence type="ECO:0000256" key="3">
    <source>
        <dbReference type="ARBA" id="ARBA00012669"/>
    </source>
</evidence>
<name>X8DL70_MYCXE</name>
<keyword evidence="9" id="KW-0411">Iron-sulfur</keyword>
<dbReference type="GO" id="GO:0005829">
    <property type="term" value="C:cytosol"/>
    <property type="evidence" value="ECO:0007669"/>
    <property type="project" value="TreeGrafter"/>
</dbReference>
<feature type="compositionally biased region" description="Low complexity" evidence="10">
    <location>
        <begin position="81"/>
        <end position="91"/>
    </location>
</feature>
<dbReference type="PATRIC" id="fig|1299334.3.peg.1760"/>
<evidence type="ECO:0000256" key="6">
    <source>
        <dbReference type="ARBA" id="ARBA00022679"/>
    </source>
</evidence>
<dbReference type="PANTHER" id="PTHR30573:SF0">
    <property type="entry name" value="QUINOLINATE SYNTHASE, CHLOROPLASTIC"/>
    <property type="match status" value="1"/>
</dbReference>
<dbReference type="SUPFAM" id="SSF142754">
    <property type="entry name" value="NadA-like"/>
    <property type="match status" value="1"/>
</dbReference>
<dbReference type="Gene3D" id="3.40.50.10800">
    <property type="entry name" value="NadA-like"/>
    <property type="match status" value="1"/>
</dbReference>
<dbReference type="Pfam" id="PF02445">
    <property type="entry name" value="NadA"/>
    <property type="match status" value="1"/>
</dbReference>
<evidence type="ECO:0000256" key="1">
    <source>
        <dbReference type="ARBA" id="ARBA00001966"/>
    </source>
</evidence>
<dbReference type="GO" id="GO:0034628">
    <property type="term" value="P:'de novo' NAD+ biosynthetic process from L-aspartate"/>
    <property type="evidence" value="ECO:0007669"/>
    <property type="project" value="TreeGrafter"/>
</dbReference>
<organism evidence="11">
    <name type="scientific">Mycobacterium xenopi 4042</name>
    <dbReference type="NCBI Taxonomy" id="1299334"/>
    <lineage>
        <taxon>Bacteria</taxon>
        <taxon>Bacillati</taxon>
        <taxon>Actinomycetota</taxon>
        <taxon>Actinomycetes</taxon>
        <taxon>Mycobacteriales</taxon>
        <taxon>Mycobacteriaceae</taxon>
        <taxon>Mycobacterium</taxon>
    </lineage>
</organism>
<dbReference type="GO" id="GO:0051539">
    <property type="term" value="F:4 iron, 4 sulfur cluster binding"/>
    <property type="evidence" value="ECO:0007669"/>
    <property type="project" value="UniProtKB-KW"/>
</dbReference>
<reference evidence="11" key="1">
    <citation type="submission" date="2014-01" db="EMBL/GenBank/DDBJ databases">
        <authorList>
            <person name="Brown-Elliot B."/>
            <person name="Wallace R."/>
            <person name="Lenaerts A."/>
            <person name="Ordway D."/>
            <person name="DeGroote M.A."/>
            <person name="Parker T."/>
            <person name="Sizemore C."/>
            <person name="Tallon L.J."/>
            <person name="Sadzewicz L.K."/>
            <person name="Sengamalay N."/>
            <person name="Fraser C.M."/>
            <person name="Hine E."/>
            <person name="Shefchek K.A."/>
            <person name="Das S.P."/>
            <person name="Tettelin H."/>
        </authorList>
    </citation>
    <scope>NUCLEOTIDE SEQUENCE [LARGE SCALE GENOMIC DNA]</scope>
    <source>
        <strain evidence="11">4042</strain>
    </source>
</reference>
<comment type="pathway">
    <text evidence="2">Cofactor biosynthesis; NAD(+) biosynthesis; quinolinate from iminoaspartate: step 1/1.</text>
</comment>
<feature type="region of interest" description="Disordered" evidence="10">
    <location>
        <begin position="64"/>
        <end position="99"/>
    </location>
</feature>
<accession>X8DL70</accession>
<keyword evidence="7" id="KW-0479">Metal-binding</keyword>
<keyword evidence="8" id="KW-0408">Iron</keyword>
<sequence length="118" mass="12966">MALSRVAADAPEDTIVFCGVHFMAETAKILSPHKTVLIPDQRAGCSLADSITVEELRAWKDEHRARSWCPTSTPPPRSRRLPTSAARRPTPSTWSTPSIRTATSCFAPTNFWVRMSGG</sequence>
<dbReference type="EMBL" id="JAOB01000014">
    <property type="protein sequence ID" value="EUA68468.1"/>
    <property type="molecule type" value="Genomic_DNA"/>
</dbReference>
<dbReference type="EC" id="2.5.1.72" evidence="3"/>
<keyword evidence="4" id="KW-0004">4Fe-4S</keyword>
<comment type="caution">
    <text evidence="11">The sequence shown here is derived from an EMBL/GenBank/DDBJ whole genome shotgun (WGS) entry which is preliminary data.</text>
</comment>
<evidence type="ECO:0000256" key="5">
    <source>
        <dbReference type="ARBA" id="ARBA00022642"/>
    </source>
</evidence>
<evidence type="ECO:0000256" key="2">
    <source>
        <dbReference type="ARBA" id="ARBA00005065"/>
    </source>
</evidence>
<evidence type="ECO:0000313" key="11">
    <source>
        <dbReference type="EMBL" id="EUA68468.1"/>
    </source>
</evidence>
<evidence type="ECO:0000256" key="9">
    <source>
        <dbReference type="ARBA" id="ARBA00023014"/>
    </source>
</evidence>
<dbReference type="InterPro" id="IPR036094">
    <property type="entry name" value="NadA_sf"/>
</dbReference>
<comment type="cofactor">
    <cofactor evidence="1">
        <name>[4Fe-4S] cluster</name>
        <dbReference type="ChEBI" id="CHEBI:49883"/>
    </cofactor>
</comment>
<evidence type="ECO:0000256" key="8">
    <source>
        <dbReference type="ARBA" id="ARBA00023004"/>
    </source>
</evidence>
<dbReference type="AlphaFoldDB" id="X8DL70"/>
<evidence type="ECO:0000256" key="10">
    <source>
        <dbReference type="SAM" id="MobiDB-lite"/>
    </source>
</evidence>
<keyword evidence="6" id="KW-0808">Transferase</keyword>
<gene>
    <name evidence="11" type="ORF">I553_3933</name>
</gene>
<evidence type="ECO:0000256" key="4">
    <source>
        <dbReference type="ARBA" id="ARBA00022485"/>
    </source>
</evidence>
<keyword evidence="5" id="KW-0662">Pyridine nucleotide biosynthesis</keyword>
<dbReference type="PANTHER" id="PTHR30573">
    <property type="entry name" value="QUINOLINATE SYNTHETASE A"/>
    <property type="match status" value="1"/>
</dbReference>
<dbReference type="InterPro" id="IPR003473">
    <property type="entry name" value="NadA"/>
</dbReference>
<dbReference type="UniPathway" id="UPA00253">
    <property type="reaction ID" value="UER00327"/>
</dbReference>
<dbReference type="GO" id="GO:0046872">
    <property type="term" value="F:metal ion binding"/>
    <property type="evidence" value="ECO:0007669"/>
    <property type="project" value="UniProtKB-KW"/>
</dbReference>
<protein>
    <recommendedName>
        <fullName evidence="3">quinolinate synthase</fullName>
        <ecNumber evidence="3">2.5.1.72</ecNumber>
    </recommendedName>
</protein>